<dbReference type="Pfam" id="PF00579">
    <property type="entry name" value="tRNA-synt_1b"/>
    <property type="match status" value="1"/>
</dbReference>
<dbReference type="AlphaFoldDB" id="A0A1E4TKN4"/>
<dbReference type="GO" id="GO:0005739">
    <property type="term" value="C:mitochondrion"/>
    <property type="evidence" value="ECO:0007669"/>
    <property type="project" value="EnsemblFungi"/>
</dbReference>
<dbReference type="EMBL" id="KV453841">
    <property type="protein sequence ID" value="ODV92314.1"/>
    <property type="molecule type" value="Genomic_DNA"/>
</dbReference>
<keyword evidence="6 9" id="KW-0030">Aminoacyl-tRNA synthetase</keyword>
<evidence type="ECO:0000256" key="2">
    <source>
        <dbReference type="ARBA" id="ARBA00022598"/>
    </source>
</evidence>
<evidence type="ECO:0000256" key="8">
    <source>
        <dbReference type="ARBA" id="ARBA00048248"/>
    </source>
</evidence>
<dbReference type="InterPro" id="IPR002307">
    <property type="entry name" value="Tyr-tRNA-ligase"/>
</dbReference>
<dbReference type="Gene3D" id="1.10.240.10">
    <property type="entry name" value="Tyrosyl-Transfer RNA Synthetase"/>
    <property type="match status" value="1"/>
</dbReference>
<comment type="catalytic activity">
    <reaction evidence="8 9">
        <text>tRNA(Tyr) + L-tyrosine + ATP = L-tyrosyl-tRNA(Tyr) + AMP + diphosphate + H(+)</text>
        <dbReference type="Rhea" id="RHEA:10220"/>
        <dbReference type="Rhea" id="RHEA-COMP:9706"/>
        <dbReference type="Rhea" id="RHEA-COMP:9707"/>
        <dbReference type="ChEBI" id="CHEBI:15378"/>
        <dbReference type="ChEBI" id="CHEBI:30616"/>
        <dbReference type="ChEBI" id="CHEBI:33019"/>
        <dbReference type="ChEBI" id="CHEBI:58315"/>
        <dbReference type="ChEBI" id="CHEBI:78442"/>
        <dbReference type="ChEBI" id="CHEBI:78536"/>
        <dbReference type="ChEBI" id="CHEBI:456215"/>
        <dbReference type="EC" id="6.1.1.1"/>
    </reaction>
</comment>
<dbReference type="Proteomes" id="UP000095023">
    <property type="component" value="Unassembled WGS sequence"/>
</dbReference>
<evidence type="ECO:0000256" key="4">
    <source>
        <dbReference type="ARBA" id="ARBA00022840"/>
    </source>
</evidence>
<keyword evidence="5 9" id="KW-0648">Protein biosynthesis</keyword>
<dbReference type="InterPro" id="IPR002305">
    <property type="entry name" value="aa-tRNA-synth_Ic"/>
</dbReference>
<evidence type="ECO:0000256" key="5">
    <source>
        <dbReference type="ARBA" id="ARBA00022917"/>
    </source>
</evidence>
<organism evidence="10 11">
    <name type="scientific">Tortispora caseinolytica NRRL Y-17796</name>
    <dbReference type="NCBI Taxonomy" id="767744"/>
    <lineage>
        <taxon>Eukaryota</taxon>
        <taxon>Fungi</taxon>
        <taxon>Dikarya</taxon>
        <taxon>Ascomycota</taxon>
        <taxon>Saccharomycotina</taxon>
        <taxon>Trigonopsidomycetes</taxon>
        <taxon>Trigonopsidales</taxon>
        <taxon>Trigonopsidaceae</taxon>
        <taxon>Tortispora</taxon>
    </lineage>
</organism>
<dbReference type="PANTHER" id="PTHR11766:SF0">
    <property type="entry name" value="TYROSINE--TRNA LIGASE, MITOCHONDRIAL"/>
    <property type="match status" value="1"/>
</dbReference>
<dbReference type="PANTHER" id="PTHR11766">
    <property type="entry name" value="TYROSYL-TRNA SYNTHETASE"/>
    <property type="match status" value="1"/>
</dbReference>
<dbReference type="PRINTS" id="PR01040">
    <property type="entry name" value="TRNASYNTHTYR"/>
</dbReference>
<dbReference type="NCBIfam" id="TIGR00234">
    <property type="entry name" value="tyrS"/>
    <property type="match status" value="1"/>
</dbReference>
<dbReference type="FunFam" id="1.10.240.10:FF:000001">
    <property type="entry name" value="Tyrosine--tRNA ligase"/>
    <property type="match status" value="1"/>
</dbReference>
<protein>
    <recommendedName>
        <fullName evidence="1 9">Tyrosine--tRNA ligase</fullName>
        <ecNumber evidence="1 9">6.1.1.1</ecNumber>
    </recommendedName>
    <alternativeName>
        <fullName evidence="7 9">Tyrosyl-tRNA synthetase</fullName>
    </alternativeName>
</protein>
<dbReference type="Gene3D" id="3.10.290.10">
    <property type="entry name" value="RNA-binding S4 domain"/>
    <property type="match status" value="1"/>
</dbReference>
<evidence type="ECO:0000313" key="11">
    <source>
        <dbReference type="Proteomes" id="UP000095023"/>
    </source>
</evidence>
<dbReference type="EC" id="6.1.1.1" evidence="1 9"/>
<dbReference type="GO" id="GO:0005524">
    <property type="term" value="F:ATP binding"/>
    <property type="evidence" value="ECO:0007669"/>
    <property type="project" value="UniProtKB-KW"/>
</dbReference>
<evidence type="ECO:0000256" key="1">
    <source>
        <dbReference type="ARBA" id="ARBA00013160"/>
    </source>
</evidence>
<sequence>MLRLAAQRHQRTFLTNIRFYSTQNTPLLDELRARGLIQQTSQGLEDALESRACIYLGADPTARSLHAGHLLPLMVLLHFFARGHTVIQLVGEGTAQVGDPSGRSTSRSATSEDTLKFNTRALQTQLSTIFTNAQELLKRSGCQTAGELVAVNNADWWRNMNLVHFMSSIGPHLRLNQMLSRESVKARLQSDAGLGYNEFSYQALQAYDFWYLQQKHKCNIQLGGNDQWGNITAGLDLVSRLGGKAYGITVPLLTTPSGEKFGKSAGNAVFLDSSLTPKFQLYQHFIRAPDSVVESYLKMFTFIPLPEIERIVTEHNNAPESRTAQKVLAERVVDLIYGPGAGNLVSQSADLIYGKFKSQTLRPSADDLLTVFEGDSFVQEVPRTVVGEPILSLLKKVYPESAASLKRSLQEGSVYIGPDLLSADLKTILEDHHLVDHQLVLVRLGKKNVALAKLV</sequence>
<dbReference type="GO" id="GO:0004831">
    <property type="term" value="F:tyrosine-tRNA ligase activity"/>
    <property type="evidence" value="ECO:0007669"/>
    <property type="project" value="UniProtKB-EC"/>
</dbReference>
<dbReference type="InterPro" id="IPR036986">
    <property type="entry name" value="S4_RNA-bd_sf"/>
</dbReference>
<reference evidence="11" key="1">
    <citation type="submission" date="2016-02" db="EMBL/GenBank/DDBJ databases">
        <title>Comparative genomics of biotechnologically important yeasts.</title>
        <authorList>
            <consortium name="DOE Joint Genome Institute"/>
            <person name="Riley R."/>
            <person name="Haridas S."/>
            <person name="Wolfe K.H."/>
            <person name="Lopes M.R."/>
            <person name="Hittinger C.T."/>
            <person name="Goker M."/>
            <person name="Salamov A."/>
            <person name="Wisecaver J."/>
            <person name="Long T.M."/>
            <person name="Aerts A.L."/>
            <person name="Barry K."/>
            <person name="Choi C."/>
            <person name="Clum A."/>
            <person name="Coughlan A.Y."/>
            <person name="Deshpande S."/>
            <person name="Douglass A.P."/>
            <person name="Hanson S.J."/>
            <person name="Klenk H.-P."/>
            <person name="Labutti K."/>
            <person name="Lapidus A."/>
            <person name="Lindquist E."/>
            <person name="Lipzen A."/>
            <person name="Meier-Kolthoff J.P."/>
            <person name="Ohm R.A."/>
            <person name="Otillar R.P."/>
            <person name="Pangilinan J."/>
            <person name="Peng Y."/>
            <person name="Rokas A."/>
            <person name="Rosa C.A."/>
            <person name="Scheuner C."/>
            <person name="Sibirny A.A."/>
            <person name="Slot J.C."/>
            <person name="Stielow J.B."/>
            <person name="Sun H."/>
            <person name="Kurtzman C.P."/>
            <person name="Blackwell M."/>
            <person name="Jeffries T.W."/>
            <person name="Grigoriev I.V."/>
        </authorList>
    </citation>
    <scope>NUCLEOTIDE SEQUENCE [LARGE SCALE GENOMIC DNA]</scope>
    <source>
        <strain evidence="11">NRRL Y-17796</strain>
    </source>
</reference>
<dbReference type="GO" id="GO:0003723">
    <property type="term" value="F:RNA binding"/>
    <property type="evidence" value="ECO:0007669"/>
    <property type="project" value="InterPro"/>
</dbReference>
<dbReference type="InterPro" id="IPR024088">
    <property type="entry name" value="Tyr-tRNA-ligase_bac-type"/>
</dbReference>
<dbReference type="SUPFAM" id="SSF52374">
    <property type="entry name" value="Nucleotidylyl transferase"/>
    <property type="match status" value="1"/>
</dbReference>
<dbReference type="OrthoDB" id="337870at2759"/>
<evidence type="ECO:0000256" key="3">
    <source>
        <dbReference type="ARBA" id="ARBA00022741"/>
    </source>
</evidence>
<proteinExistence type="inferred from homology"/>
<name>A0A1E4TKN4_9ASCO</name>
<dbReference type="Gene3D" id="3.40.50.620">
    <property type="entry name" value="HUPs"/>
    <property type="match status" value="1"/>
</dbReference>
<comment type="similarity">
    <text evidence="9">Belongs to the class-I aminoacyl-tRNA synthetase family.</text>
</comment>
<keyword evidence="4 9" id="KW-0067">ATP-binding</keyword>
<evidence type="ECO:0000256" key="9">
    <source>
        <dbReference type="RuleBase" id="RU361234"/>
    </source>
</evidence>
<gene>
    <name evidence="10" type="ORF">CANCADRAFT_84858</name>
</gene>
<dbReference type="GO" id="GO:0070184">
    <property type="term" value="P:mitochondrial tyrosyl-tRNA aminoacylation"/>
    <property type="evidence" value="ECO:0007669"/>
    <property type="project" value="EnsemblFungi"/>
</dbReference>
<dbReference type="InterPro" id="IPR014729">
    <property type="entry name" value="Rossmann-like_a/b/a_fold"/>
</dbReference>
<evidence type="ECO:0000256" key="7">
    <source>
        <dbReference type="ARBA" id="ARBA00033323"/>
    </source>
</evidence>
<keyword evidence="3 9" id="KW-0547">Nucleotide-binding</keyword>
<keyword evidence="2 9" id="KW-0436">Ligase</keyword>
<evidence type="ECO:0000256" key="6">
    <source>
        <dbReference type="ARBA" id="ARBA00023146"/>
    </source>
</evidence>
<evidence type="ECO:0000313" key="10">
    <source>
        <dbReference type="EMBL" id="ODV92314.1"/>
    </source>
</evidence>
<accession>A0A1E4TKN4</accession>
<keyword evidence="11" id="KW-1185">Reference proteome</keyword>
<dbReference type="CDD" id="cd00805">
    <property type="entry name" value="TyrRS_core"/>
    <property type="match status" value="1"/>
</dbReference>
<dbReference type="GO" id="GO:0005829">
    <property type="term" value="C:cytosol"/>
    <property type="evidence" value="ECO:0007669"/>
    <property type="project" value="TreeGrafter"/>
</dbReference>